<dbReference type="Proteomes" id="UP000078435">
    <property type="component" value="Unassembled WGS sequence"/>
</dbReference>
<comment type="caution">
    <text evidence="1">The sequence shown here is derived from an EMBL/GenBank/DDBJ whole genome shotgun (WGS) entry which is preliminary data.</text>
</comment>
<accession>A0A175VJG9</accession>
<reference evidence="1 2" key="1">
    <citation type="submission" date="2016-02" db="EMBL/GenBank/DDBJ databases">
        <title>Draft genome sequence of Aeromonas trota strain 1999lcr isolated from cerebrospinal fluid (CSF).</title>
        <authorList>
            <person name="Dallagassa C.B."/>
            <person name="Prediger K.C."/>
            <person name="Weiss V.A."/>
            <person name="Assis F.E."/>
            <person name="Baura V."/>
            <person name="Cruz L.M."/>
            <person name="Souza E.M."/>
            <person name="Pedrosa F.O."/>
            <person name="Fadel-Picheth C.M."/>
        </authorList>
    </citation>
    <scope>NUCLEOTIDE SEQUENCE [LARGE SCALE GENOMIC DNA]</scope>
    <source>
        <strain evidence="1 2">1999lcr</strain>
    </source>
</reference>
<sequence>MARYQFFSIPASSRQQYTFIDMASPTFLIEKEALLAQGFEVQEDFIDAQSPTEAVEKYQSGFLYVADEIGKSDEAYAAATALLEAGKGLFDRKAGH</sequence>
<dbReference type="EMBL" id="JMGO02000003">
    <property type="protein sequence ID" value="KXU80607.1"/>
    <property type="molecule type" value="Genomic_DNA"/>
</dbReference>
<protein>
    <submittedName>
        <fullName evidence="1">Uncharacterized protein</fullName>
    </submittedName>
</protein>
<dbReference type="OrthoDB" id="8595084at2"/>
<gene>
    <name evidence="1" type="ORF">LCR_10955</name>
</gene>
<evidence type="ECO:0000313" key="2">
    <source>
        <dbReference type="Proteomes" id="UP000078435"/>
    </source>
</evidence>
<dbReference type="AlphaFoldDB" id="A0A175VJG9"/>
<name>A0A175VJG9_AEREN</name>
<dbReference type="RefSeq" id="WP_026456537.1">
    <property type="nucleotide sequence ID" value="NZ_JAAKHR010000008.1"/>
</dbReference>
<organism evidence="1 2">
    <name type="scientific">Aeromonas enteropelogenes</name>
    <name type="common">Aeromonas trota</name>
    <dbReference type="NCBI Taxonomy" id="29489"/>
    <lineage>
        <taxon>Bacteria</taxon>
        <taxon>Pseudomonadati</taxon>
        <taxon>Pseudomonadota</taxon>
        <taxon>Gammaproteobacteria</taxon>
        <taxon>Aeromonadales</taxon>
        <taxon>Aeromonadaceae</taxon>
        <taxon>Aeromonas</taxon>
    </lineage>
</organism>
<proteinExistence type="predicted"/>
<evidence type="ECO:0000313" key="1">
    <source>
        <dbReference type="EMBL" id="KXU80607.1"/>
    </source>
</evidence>